<protein>
    <recommendedName>
        <fullName evidence="2">AB hydrolase-1 domain-containing protein</fullName>
    </recommendedName>
</protein>
<dbReference type="Gene3D" id="3.40.50.1820">
    <property type="entry name" value="alpha/beta hydrolase"/>
    <property type="match status" value="1"/>
</dbReference>
<dbReference type="EMBL" id="CDHN01000003">
    <property type="protein sequence ID" value="CEJ89892.1"/>
    <property type="molecule type" value="Genomic_DNA"/>
</dbReference>
<dbReference type="STRING" id="1531966.A0A0A1TJD0"/>
<dbReference type="InterPro" id="IPR029058">
    <property type="entry name" value="AB_hydrolase_fold"/>
</dbReference>
<evidence type="ECO:0000313" key="3">
    <source>
        <dbReference type="EMBL" id="CEJ89892.1"/>
    </source>
</evidence>
<reference evidence="3 4" key="1">
    <citation type="journal article" date="2015" name="Genome Announc.">
        <title>Draft Genome Sequence and Gene Annotation of the Entomopathogenic Fungus Verticillium hemipterigenum.</title>
        <authorList>
            <person name="Horn F."/>
            <person name="Habel A."/>
            <person name="Scharf D.H."/>
            <person name="Dworschak J."/>
            <person name="Brakhage A.A."/>
            <person name="Guthke R."/>
            <person name="Hertweck C."/>
            <person name="Linde J."/>
        </authorList>
    </citation>
    <scope>NUCLEOTIDE SEQUENCE [LARGE SCALE GENOMIC DNA]</scope>
</reference>
<evidence type="ECO:0000259" key="2">
    <source>
        <dbReference type="Pfam" id="PF12697"/>
    </source>
</evidence>
<feature type="domain" description="AB hydrolase-1" evidence="2">
    <location>
        <begin position="302"/>
        <end position="533"/>
    </location>
</feature>
<accession>A0A0A1TJD0</accession>
<evidence type="ECO:0000256" key="1">
    <source>
        <dbReference type="ARBA" id="ARBA00008645"/>
    </source>
</evidence>
<dbReference type="SUPFAM" id="SSF53474">
    <property type="entry name" value="alpha/beta-Hydrolases"/>
    <property type="match status" value="1"/>
</dbReference>
<name>A0A0A1TJD0_9HYPO</name>
<proteinExistence type="inferred from homology"/>
<dbReference type="PANTHER" id="PTHR43039">
    <property type="entry name" value="ESTERASE-RELATED"/>
    <property type="match status" value="1"/>
</dbReference>
<gene>
    <name evidence="3" type="ORF">VHEMI05709</name>
</gene>
<evidence type="ECO:0000313" key="4">
    <source>
        <dbReference type="Proteomes" id="UP000039046"/>
    </source>
</evidence>
<dbReference type="Proteomes" id="UP000039046">
    <property type="component" value="Unassembled WGS sequence"/>
</dbReference>
<dbReference type="Pfam" id="PF12697">
    <property type="entry name" value="Abhydrolase_6"/>
    <property type="match status" value="1"/>
</dbReference>
<dbReference type="InterPro" id="IPR011008">
    <property type="entry name" value="Dimeric_a/b-barrel"/>
</dbReference>
<comment type="similarity">
    <text evidence="1">Belongs to the AB hydrolase superfamily.</text>
</comment>
<dbReference type="InterPro" id="IPR000073">
    <property type="entry name" value="AB_hydrolase_1"/>
</dbReference>
<dbReference type="HOGENOM" id="CLU_021595_0_0_1"/>
<dbReference type="SUPFAM" id="SSF54909">
    <property type="entry name" value="Dimeric alpha+beta barrel"/>
    <property type="match status" value="1"/>
</dbReference>
<organism evidence="3 4">
    <name type="scientific">[Torrubiella] hemipterigena</name>
    <dbReference type="NCBI Taxonomy" id="1531966"/>
    <lineage>
        <taxon>Eukaryota</taxon>
        <taxon>Fungi</taxon>
        <taxon>Dikarya</taxon>
        <taxon>Ascomycota</taxon>
        <taxon>Pezizomycotina</taxon>
        <taxon>Sordariomycetes</taxon>
        <taxon>Hypocreomycetidae</taxon>
        <taxon>Hypocreales</taxon>
        <taxon>Clavicipitaceae</taxon>
        <taxon>Clavicipitaceae incertae sedis</taxon>
        <taxon>'Torrubiella' clade</taxon>
    </lineage>
</organism>
<dbReference type="AlphaFoldDB" id="A0A0A1TJD0"/>
<dbReference type="OrthoDB" id="2851338at2759"/>
<keyword evidence="4" id="KW-1185">Reference proteome</keyword>
<sequence>MANAGILYVTMQPKPSLSLDQFHEWYNNEHGPTRLRIPSIFSNGLRYSAAAGTDASQPQYMAVYDVVSMQSLETDTYTCLRANRSAREAETISQVDVKRYFYDLMHTKQSPLFAPIEQLSDDEAVGITTVAVEMSLKDVPGGFEEYQSWYKEEHVEMLAKVPGWLRSRLFQTSSVEHPGQTVLFMLHDYTKENGLGGPEHKASMDTPRREKVFSTYVGKKGRSTWELFYTFGAAPRELAALGRLPNSAAFESADKKTSTTPGQDAAITSYIETADNLVIPFRLEGNASPNAPTIAFCNSLLTSYSMWDPLVAIIKSQRPDVRILRYDTRGRNSIPQPHKAATLVTVTSDLVQVLDTLRIQKLDILIGVSMGGATTLNFALSHPDRLSKFIAADFNCTSSPANTQAWKDRIEVARNDNGAGIQVLAEQTVTRWFYPQTVQEKPEVAQWMTHMVATNDVEGFAHSCTALWDYDLKPLLQSCKIPGLLVVGDQDAGGALVKAMQGFRSSIGPSGADIKIVENTGHLPMCEDPGAFWAAIASFL</sequence>